<feature type="transmembrane region" description="Helical" evidence="1">
    <location>
        <begin position="515"/>
        <end position="539"/>
    </location>
</feature>
<keyword evidence="3" id="KW-1185">Reference proteome</keyword>
<dbReference type="Proteomes" id="UP000650628">
    <property type="component" value="Unassembled WGS sequence"/>
</dbReference>
<feature type="transmembrane region" description="Helical" evidence="1">
    <location>
        <begin position="484"/>
        <end position="503"/>
    </location>
</feature>
<evidence type="ECO:0000313" key="2">
    <source>
        <dbReference type="EMBL" id="GII32246.1"/>
    </source>
</evidence>
<protein>
    <submittedName>
        <fullName evidence="2">Oxidoreductase</fullName>
    </submittedName>
</protein>
<accession>A0A8J3TTQ6</accession>
<comment type="caution">
    <text evidence="2">The sequence shown here is derived from an EMBL/GenBank/DDBJ whole genome shotgun (WGS) entry which is preliminary data.</text>
</comment>
<name>A0A8J3TTQ6_9ACTN</name>
<dbReference type="EMBL" id="BOOO01000034">
    <property type="protein sequence ID" value="GII32246.1"/>
    <property type="molecule type" value="Genomic_DNA"/>
</dbReference>
<dbReference type="AlphaFoldDB" id="A0A8J3TTQ6"/>
<organism evidence="2 3">
    <name type="scientific">Planotetraspora mira</name>
    <dbReference type="NCBI Taxonomy" id="58121"/>
    <lineage>
        <taxon>Bacteria</taxon>
        <taxon>Bacillati</taxon>
        <taxon>Actinomycetota</taxon>
        <taxon>Actinomycetes</taxon>
        <taxon>Streptosporangiales</taxon>
        <taxon>Streptosporangiaceae</taxon>
        <taxon>Planotetraspora</taxon>
    </lineage>
</organism>
<proteinExistence type="predicted"/>
<evidence type="ECO:0000313" key="3">
    <source>
        <dbReference type="Proteomes" id="UP000650628"/>
    </source>
</evidence>
<gene>
    <name evidence="2" type="ORF">Pmi06nite_56880</name>
</gene>
<reference evidence="2 3" key="1">
    <citation type="submission" date="2021-01" db="EMBL/GenBank/DDBJ databases">
        <title>Whole genome shotgun sequence of Planotetraspora mira NBRC 15435.</title>
        <authorList>
            <person name="Komaki H."/>
            <person name="Tamura T."/>
        </authorList>
    </citation>
    <scope>NUCLEOTIDE SEQUENCE [LARGE SCALE GENOMIC DNA]</scope>
    <source>
        <strain evidence="2 3">NBRC 15435</strain>
    </source>
</reference>
<keyword evidence="1" id="KW-0812">Transmembrane</keyword>
<keyword evidence="1" id="KW-1133">Transmembrane helix</keyword>
<evidence type="ECO:0000256" key="1">
    <source>
        <dbReference type="SAM" id="Phobius"/>
    </source>
</evidence>
<sequence>MRLLVNGSAWISGLIRRAGRDGTDEGRSRPFRHLTATERRIWEAYPTGTPVDLRDGKNDDPAAGPTWGRGREVRAAVLAALLLGMGEEEPGQVPGIRLAGAHVVGDLNLSDAVVTSRLHLLGCYIPGIISINDARTRGLRLRRCHIGRLRAGRATVDGLLDLDGSTIDKGIRLDNAHITGQFRLSDAVVGAPSGPSRGGGNDDLPGWSQPYNQGRAPEPVTQVAVAVWAGGLTVEGGAFLRGLRTTGGLRFIGAHFNSGLYLEGATLGGTDGHAVYADHMQATAAEFGSGFTATGTVRLRGARISGVLSFDRAVLKAPGRVLHLSHMQVDELILLPASIQGDINLAYSRVGVLFDRPDSYPGHVHLNGTTYESLRGPAVLTDRLSWVRRDPDGYRPHPYEQLSAYYRRIGHESEARRVLLAKQRARRRTLKFPGRLWGRLLDIVVGYGYRPWLAGLWVILLLAAGTSVFSHWRPHQIGLDESRSFNAFTYTIDLLAPVSVFEQRGAWEPVGWTQWLANCLIVAGWILATALIAGGTRVLRPSNTS</sequence>
<keyword evidence="1" id="KW-0472">Membrane</keyword>
<feature type="transmembrane region" description="Helical" evidence="1">
    <location>
        <begin position="452"/>
        <end position="472"/>
    </location>
</feature>